<keyword evidence="4" id="KW-0132">Cell division</keyword>
<gene>
    <name evidence="4" type="ORF">SAMN02745190_01455</name>
</gene>
<dbReference type="RefSeq" id="WP_072935558.1">
    <property type="nucleotide sequence ID" value="NZ_FQUG01000005.1"/>
</dbReference>
<dbReference type="SMART" id="SM00865">
    <property type="entry name" value="Tubulin_C"/>
    <property type="match status" value="1"/>
</dbReference>
<feature type="domain" description="Tubulin/FtsZ 2-layer sandwich" evidence="3">
    <location>
        <begin position="140"/>
        <end position="251"/>
    </location>
</feature>
<keyword evidence="5" id="KW-1185">Reference proteome</keyword>
<reference evidence="4 5" key="1">
    <citation type="submission" date="2016-11" db="EMBL/GenBank/DDBJ databases">
        <authorList>
            <person name="Jaros S."/>
            <person name="Januszkiewicz K."/>
            <person name="Wedrychowicz H."/>
        </authorList>
    </citation>
    <scope>NUCLEOTIDE SEQUENCE [LARGE SCALE GENOMIC DNA]</scope>
    <source>
        <strain evidence="4 5">DSM 10502</strain>
    </source>
</reference>
<dbReference type="InterPro" id="IPR018316">
    <property type="entry name" value="Tubulin/FtsZ_2-layer-sand-dom"/>
</dbReference>
<dbReference type="SUPFAM" id="SSF55307">
    <property type="entry name" value="Tubulin C-terminal domain-like"/>
    <property type="match status" value="1"/>
</dbReference>
<dbReference type="PANTHER" id="PTHR30314">
    <property type="entry name" value="CELL DIVISION PROTEIN FTSZ-RELATED"/>
    <property type="match status" value="1"/>
</dbReference>
<dbReference type="EMBL" id="FQUG01000005">
    <property type="protein sequence ID" value="SHE91850.1"/>
    <property type="molecule type" value="Genomic_DNA"/>
</dbReference>
<dbReference type="AlphaFoldDB" id="A0A1M4XER1"/>
<dbReference type="Proteomes" id="UP000184404">
    <property type="component" value="Unassembled WGS sequence"/>
</dbReference>
<keyword evidence="1" id="KW-0547">Nucleotide-binding</keyword>
<dbReference type="GO" id="GO:0032153">
    <property type="term" value="C:cell division site"/>
    <property type="evidence" value="ECO:0007669"/>
    <property type="project" value="TreeGrafter"/>
</dbReference>
<name>A0A1M4XER1_9FIRM</name>
<dbReference type="GO" id="GO:0005525">
    <property type="term" value="F:GTP binding"/>
    <property type="evidence" value="ECO:0007669"/>
    <property type="project" value="UniProtKB-KW"/>
</dbReference>
<keyword evidence="2" id="KW-0342">GTP-binding</keyword>
<organism evidence="4 5">
    <name type="scientific">Schwartzia succinivorans DSM 10502</name>
    <dbReference type="NCBI Taxonomy" id="1123243"/>
    <lineage>
        <taxon>Bacteria</taxon>
        <taxon>Bacillati</taxon>
        <taxon>Bacillota</taxon>
        <taxon>Negativicutes</taxon>
        <taxon>Selenomonadales</taxon>
        <taxon>Selenomonadaceae</taxon>
        <taxon>Schwartzia</taxon>
    </lineage>
</organism>
<dbReference type="Pfam" id="PF12327">
    <property type="entry name" value="FtsZ_C"/>
    <property type="match status" value="1"/>
</dbReference>
<keyword evidence="4" id="KW-0131">Cell cycle</keyword>
<protein>
    <submittedName>
        <fullName evidence="4">Cell division GTPase FtsZ</fullName>
    </submittedName>
</protein>
<dbReference type="InterPro" id="IPR045061">
    <property type="entry name" value="FtsZ/CetZ"/>
</dbReference>
<dbReference type="GO" id="GO:0051301">
    <property type="term" value="P:cell division"/>
    <property type="evidence" value="ECO:0007669"/>
    <property type="project" value="UniProtKB-KW"/>
</dbReference>
<evidence type="ECO:0000313" key="5">
    <source>
        <dbReference type="Proteomes" id="UP000184404"/>
    </source>
</evidence>
<dbReference type="STRING" id="1123243.SAMN02745190_01455"/>
<evidence type="ECO:0000256" key="1">
    <source>
        <dbReference type="ARBA" id="ARBA00022741"/>
    </source>
</evidence>
<accession>A0A1M4XER1</accession>
<evidence type="ECO:0000313" key="4">
    <source>
        <dbReference type="EMBL" id="SHE91850.1"/>
    </source>
</evidence>
<evidence type="ECO:0000259" key="3">
    <source>
        <dbReference type="SMART" id="SM00865"/>
    </source>
</evidence>
<dbReference type="InterPro" id="IPR024757">
    <property type="entry name" value="FtsZ_C"/>
</dbReference>
<sequence length="251" mass="26140">MESFVKPSVKVIGVGEPGSEALSRLRGCGWDGVDFLKLAEDDQVDLQEVFRDTDMTIILADIQNLKDAAVTLAAAECAKGMDVLTVVMTSAGDVPKALADAADTVTILPSDEEGSEAGTVDSFAAGVHMILDMLSERSLVSMSFDDFRSCLSNVGVTAMASGQAAGKNVIMEAAKKAAALLGENANLSKARTMLMHVIGSGDNIGVFDIGSAGAFLSWQVHPDADILWAVTADKSMGDNVVVTLLGSRVAI</sequence>
<evidence type="ECO:0000256" key="2">
    <source>
        <dbReference type="ARBA" id="ARBA00023134"/>
    </source>
</evidence>
<dbReference type="GO" id="GO:0005737">
    <property type="term" value="C:cytoplasm"/>
    <property type="evidence" value="ECO:0007669"/>
    <property type="project" value="TreeGrafter"/>
</dbReference>
<dbReference type="InterPro" id="IPR008280">
    <property type="entry name" value="Tub_FtsZ_C"/>
</dbReference>
<dbReference type="Gene3D" id="3.30.1330.20">
    <property type="entry name" value="Tubulin/FtsZ, C-terminal domain"/>
    <property type="match status" value="1"/>
</dbReference>
<dbReference type="PANTHER" id="PTHR30314:SF3">
    <property type="entry name" value="MITOCHONDRIAL DIVISION PROTEIN FSZA"/>
    <property type="match status" value="1"/>
</dbReference>
<dbReference type="InterPro" id="IPR037103">
    <property type="entry name" value="Tubulin/FtsZ-like_C"/>
</dbReference>
<dbReference type="GO" id="GO:0003924">
    <property type="term" value="F:GTPase activity"/>
    <property type="evidence" value="ECO:0007669"/>
    <property type="project" value="InterPro"/>
</dbReference>
<proteinExistence type="predicted"/>